<evidence type="ECO:0000313" key="2">
    <source>
        <dbReference type="Proteomes" id="UP000019225"/>
    </source>
</evidence>
<dbReference type="AlphaFoldDB" id="W5WCK6"/>
<dbReference type="KEGG" id="kal:KALB_4909"/>
<gene>
    <name evidence="1" type="ORF">KALB_4909</name>
</gene>
<name>W5WCK6_9PSEU</name>
<organism evidence="1 2">
    <name type="scientific">Kutzneria albida DSM 43870</name>
    <dbReference type="NCBI Taxonomy" id="1449976"/>
    <lineage>
        <taxon>Bacteria</taxon>
        <taxon>Bacillati</taxon>
        <taxon>Actinomycetota</taxon>
        <taxon>Actinomycetes</taxon>
        <taxon>Pseudonocardiales</taxon>
        <taxon>Pseudonocardiaceae</taxon>
        <taxon>Kutzneria</taxon>
    </lineage>
</organism>
<keyword evidence="2" id="KW-1185">Reference proteome</keyword>
<dbReference type="Proteomes" id="UP000019225">
    <property type="component" value="Chromosome"/>
</dbReference>
<dbReference type="STRING" id="1449976.KALB_4909"/>
<dbReference type="HOGENOM" id="CLU_114123_1_1_11"/>
<dbReference type="OrthoDB" id="3542456at2"/>
<evidence type="ECO:0000313" key="1">
    <source>
        <dbReference type="EMBL" id="AHH98271.1"/>
    </source>
</evidence>
<reference evidence="1 2" key="1">
    <citation type="journal article" date="2014" name="BMC Genomics">
        <title>Complete genome sequence of producer of the glycopeptide antibiotic Aculeximycin Kutzneria albida DSM 43870T, a representative of minor genus of Pseudonocardiaceae.</title>
        <authorList>
            <person name="Rebets Y."/>
            <person name="Tokovenko B."/>
            <person name="Lushchyk I."/>
            <person name="Ruckert C."/>
            <person name="Zaburannyi N."/>
            <person name="Bechthold A."/>
            <person name="Kalinowski J."/>
            <person name="Luzhetskyy A."/>
        </authorList>
    </citation>
    <scope>NUCLEOTIDE SEQUENCE [LARGE SCALE GENOMIC DNA]</scope>
    <source>
        <strain evidence="1">DSM 43870</strain>
    </source>
</reference>
<proteinExistence type="predicted"/>
<accession>W5WCK6</accession>
<dbReference type="RefSeq" id="WP_025358293.1">
    <property type="nucleotide sequence ID" value="NZ_CP007155.1"/>
</dbReference>
<dbReference type="EMBL" id="CP007155">
    <property type="protein sequence ID" value="AHH98271.1"/>
    <property type="molecule type" value="Genomic_DNA"/>
</dbReference>
<dbReference type="eggNOG" id="ENOG50336ZI">
    <property type="taxonomic scope" value="Bacteria"/>
</dbReference>
<sequence>MTSKAAKFAALAAALYAVHQVADHLTGQTDPQAAHKCDPGPDGTRACLGHVLQYTAHTAGAVLVLNKALRLGITPAGFVVGQAVSAVTHYWADRDRGRLARLSAKLGSPVFPSLGKPRENIRAYVKTSGGEELPVHVVSIGKNGAEEPTSFDNPSLGTGGYAIDQAWHIGALALAALATALI</sequence>
<protein>
    <submittedName>
        <fullName evidence="1">Uncharacterized protein</fullName>
    </submittedName>
</protein>